<feature type="compositionally biased region" description="Basic and acidic residues" evidence="1">
    <location>
        <begin position="102"/>
        <end position="111"/>
    </location>
</feature>
<dbReference type="AlphaFoldDB" id="A0A9P6QJY8"/>
<dbReference type="OrthoDB" id="2128064at2759"/>
<gene>
    <name evidence="4" type="ORF">DFQ27_004849</name>
</gene>
<evidence type="ECO:0000259" key="3">
    <source>
        <dbReference type="Pfam" id="PF14342"/>
    </source>
</evidence>
<feature type="compositionally biased region" description="Low complexity" evidence="1">
    <location>
        <begin position="85"/>
        <end position="100"/>
    </location>
</feature>
<feature type="domain" description="DUF4396" evidence="3">
    <location>
        <begin position="162"/>
        <end position="300"/>
    </location>
</feature>
<organism evidence="4 5">
    <name type="scientific">Actinomortierella ambigua</name>
    <dbReference type="NCBI Taxonomy" id="1343610"/>
    <lineage>
        <taxon>Eukaryota</taxon>
        <taxon>Fungi</taxon>
        <taxon>Fungi incertae sedis</taxon>
        <taxon>Mucoromycota</taxon>
        <taxon>Mortierellomycotina</taxon>
        <taxon>Mortierellomycetes</taxon>
        <taxon>Mortierellales</taxon>
        <taxon>Mortierellaceae</taxon>
        <taxon>Actinomortierella</taxon>
    </lineage>
</organism>
<name>A0A9P6QJY8_9FUNG</name>
<sequence length="303" mass="32597">MLRTALSPSSSVLRDHAMKQIGSALAWTQSSGLHTSRLNPTVRRMALPGSGMSIKTSRLSASHVPRSAKIVVPATTSLVTRHSHSSTAHATATAVPAAVPGDDQKETEAKSPKKSCCPSTKNTSVNTTSTSTSTSSTSSSCHTTKAAKPPTTSLAFWSDLSSWHVASVNTFRCLVGCTAGDFGMLFYLQSHHPSMAPTVAMAFAMASGITTSLTLETVLLRYSRKTNLTWPQAFQTAMGMSMISMLTMEAVENAVDFHLMGWNNVDFSNPAFWQAMGLSAFAGWLAPLPWNYWNFKKRGKSCH</sequence>
<protein>
    <recommendedName>
        <fullName evidence="3">DUF4396 domain-containing protein</fullName>
    </recommendedName>
</protein>
<comment type="caution">
    <text evidence="4">The sequence shown here is derived from an EMBL/GenBank/DDBJ whole genome shotgun (WGS) entry which is preliminary data.</text>
</comment>
<evidence type="ECO:0000313" key="5">
    <source>
        <dbReference type="Proteomes" id="UP000807716"/>
    </source>
</evidence>
<feature type="transmembrane region" description="Helical" evidence="2">
    <location>
        <begin position="271"/>
        <end position="293"/>
    </location>
</feature>
<evidence type="ECO:0000313" key="4">
    <source>
        <dbReference type="EMBL" id="KAG0269090.1"/>
    </source>
</evidence>
<proteinExistence type="predicted"/>
<dbReference type="Pfam" id="PF14342">
    <property type="entry name" value="DUF4396"/>
    <property type="match status" value="1"/>
</dbReference>
<feature type="transmembrane region" description="Helical" evidence="2">
    <location>
        <begin position="232"/>
        <end position="251"/>
    </location>
</feature>
<reference evidence="4" key="1">
    <citation type="journal article" date="2020" name="Fungal Divers.">
        <title>Resolving the Mortierellaceae phylogeny through synthesis of multi-gene phylogenetics and phylogenomics.</title>
        <authorList>
            <person name="Vandepol N."/>
            <person name="Liber J."/>
            <person name="Desiro A."/>
            <person name="Na H."/>
            <person name="Kennedy M."/>
            <person name="Barry K."/>
            <person name="Grigoriev I.V."/>
            <person name="Miller A.N."/>
            <person name="O'Donnell K."/>
            <person name="Stajich J.E."/>
            <person name="Bonito G."/>
        </authorList>
    </citation>
    <scope>NUCLEOTIDE SEQUENCE</scope>
    <source>
        <strain evidence="4">BC1065</strain>
    </source>
</reference>
<accession>A0A9P6QJY8</accession>
<keyword evidence="2" id="KW-0472">Membrane</keyword>
<feature type="region of interest" description="Disordered" evidence="1">
    <location>
        <begin position="81"/>
        <end position="148"/>
    </location>
</feature>
<dbReference type="EMBL" id="JAAAJB010000034">
    <property type="protein sequence ID" value="KAG0269090.1"/>
    <property type="molecule type" value="Genomic_DNA"/>
</dbReference>
<evidence type="ECO:0000256" key="1">
    <source>
        <dbReference type="SAM" id="MobiDB-lite"/>
    </source>
</evidence>
<keyword evidence="2" id="KW-1133">Transmembrane helix</keyword>
<feature type="compositionally biased region" description="Low complexity" evidence="1">
    <location>
        <begin position="114"/>
        <end position="144"/>
    </location>
</feature>
<keyword evidence="5" id="KW-1185">Reference proteome</keyword>
<keyword evidence="2" id="KW-0812">Transmembrane</keyword>
<dbReference type="InterPro" id="IPR025509">
    <property type="entry name" value="DUF4396"/>
</dbReference>
<dbReference type="Proteomes" id="UP000807716">
    <property type="component" value="Unassembled WGS sequence"/>
</dbReference>
<feature type="transmembrane region" description="Helical" evidence="2">
    <location>
        <begin position="199"/>
        <end position="220"/>
    </location>
</feature>
<evidence type="ECO:0000256" key="2">
    <source>
        <dbReference type="SAM" id="Phobius"/>
    </source>
</evidence>